<dbReference type="GO" id="GO:0005509">
    <property type="term" value="F:calcium ion binding"/>
    <property type="evidence" value="ECO:0007669"/>
    <property type="project" value="InterPro"/>
</dbReference>
<keyword evidence="13" id="KW-0624">Polysaccharide degradation</keyword>
<dbReference type="InterPro" id="IPR013783">
    <property type="entry name" value="Ig-like_fold"/>
</dbReference>
<evidence type="ECO:0000256" key="18">
    <source>
        <dbReference type="SAM" id="SignalP"/>
    </source>
</evidence>
<evidence type="ECO:0000256" key="9">
    <source>
        <dbReference type="ARBA" id="ARBA00023157"/>
    </source>
</evidence>
<dbReference type="eggNOG" id="KOG0471">
    <property type="taxonomic scope" value="Eukaryota"/>
</dbReference>
<dbReference type="Gene3D" id="2.60.40.10">
    <property type="entry name" value="Immunoglobulins"/>
    <property type="match status" value="1"/>
</dbReference>
<evidence type="ECO:0000313" key="20">
    <source>
        <dbReference type="EMBL" id="KFX41751.1"/>
    </source>
</evidence>
<dbReference type="InterPro" id="IPR006047">
    <property type="entry name" value="GH13_cat_dom"/>
</dbReference>
<dbReference type="Pfam" id="PF00128">
    <property type="entry name" value="Alpha-amylase"/>
    <property type="match status" value="1"/>
</dbReference>
<feature type="disulfide bond" evidence="16">
    <location>
        <begin position="169"/>
        <end position="183"/>
    </location>
</feature>
<dbReference type="FunFam" id="3.20.20.80:FF:000120">
    <property type="entry name" value="Alpha-amylase A"/>
    <property type="match status" value="1"/>
</dbReference>
<reference key="1">
    <citation type="journal article" date="2014" name="PLoS Genet.">
        <title>Signature Gene Expression Reveals Novel Clues to the Molecular Mechanisms of Dimorphic Transition in Penicillium marneffei.</title>
        <authorList>
            <person name="Yang E."/>
            <person name="Wang G."/>
            <person name="Cai J."/>
            <person name="Woo P.C."/>
            <person name="Lau S.K."/>
            <person name="Yuen K.-Y."/>
            <person name="Chow W.-N."/>
            <person name="Lin X."/>
        </authorList>
    </citation>
    <scope>NUCLEOTIDE SEQUENCE [LARGE SCALE GENOMIC DNA]</scope>
    <source>
        <strain>PM1</strain>
    </source>
</reference>
<dbReference type="PANTHER" id="PTHR10357">
    <property type="entry name" value="ALPHA-AMYLASE FAMILY MEMBER"/>
    <property type="match status" value="1"/>
</dbReference>
<dbReference type="Gene3D" id="2.60.40.1180">
    <property type="entry name" value="Golgi alpha-mannosidase II"/>
    <property type="match status" value="1"/>
</dbReference>
<organism evidence="20">
    <name type="scientific">Talaromyces marneffei PM1</name>
    <dbReference type="NCBI Taxonomy" id="1077442"/>
    <lineage>
        <taxon>Eukaryota</taxon>
        <taxon>Fungi</taxon>
        <taxon>Dikarya</taxon>
        <taxon>Ascomycota</taxon>
        <taxon>Pezizomycotina</taxon>
        <taxon>Eurotiomycetes</taxon>
        <taxon>Eurotiomycetidae</taxon>
        <taxon>Eurotiales</taxon>
        <taxon>Trichocomaceae</taxon>
        <taxon>Talaromyces</taxon>
        <taxon>Talaromyces sect. Talaromyces</taxon>
    </lineage>
</organism>
<dbReference type="InterPro" id="IPR013784">
    <property type="entry name" value="Carb-bd-like_fold"/>
</dbReference>
<dbReference type="SUPFAM" id="SSF49452">
    <property type="entry name" value="Starch-binding domain-like"/>
    <property type="match status" value="1"/>
</dbReference>
<keyword evidence="10" id="KW-0325">Glycoprotein</keyword>
<feature type="binding site" evidence="17">
    <location>
        <position position="102"/>
    </location>
    <ligand>
        <name>substrate</name>
    </ligand>
</feature>
<keyword evidence="11" id="KW-0119">Carbohydrate metabolism</keyword>
<dbReference type="CDD" id="cd05811">
    <property type="entry name" value="CBM20_glucoamylase"/>
    <property type="match status" value="1"/>
</dbReference>
<dbReference type="AlphaFoldDB" id="A0A093V4S3"/>
<evidence type="ECO:0000256" key="7">
    <source>
        <dbReference type="ARBA" id="ARBA00022801"/>
    </source>
</evidence>
<dbReference type="CDD" id="cd11319">
    <property type="entry name" value="AmyAc_euk_AmyA"/>
    <property type="match status" value="1"/>
</dbReference>
<keyword evidence="7" id="KW-0378">Hydrolase</keyword>
<dbReference type="SUPFAM" id="SSF51011">
    <property type="entry name" value="Glycosyl hydrolase domain"/>
    <property type="match status" value="1"/>
</dbReference>
<evidence type="ECO:0000259" key="19">
    <source>
        <dbReference type="PROSITE" id="PS51166"/>
    </source>
</evidence>
<reference evidence="20" key="2">
    <citation type="journal article" date="2014" name="PLoS Genet.">
        <title>Signature gene expression reveals novel clues to the molecular mechanisms of dimorphic transition in Penicillium marneffei.</title>
        <authorList>
            <person name="Yang E."/>
            <person name="Wang G."/>
            <person name="Cai J."/>
            <person name="Woo P.C."/>
            <person name="Lau S.K."/>
            <person name="Yuen K.-Y."/>
            <person name="Chow W.-N."/>
            <person name="Lin X."/>
        </authorList>
    </citation>
    <scope>NUCLEOTIDE SEQUENCE</scope>
    <source>
        <strain evidence="20">PM1</strain>
    </source>
</reference>
<dbReference type="GO" id="GO:0000272">
    <property type="term" value="P:polysaccharide catabolic process"/>
    <property type="evidence" value="ECO:0007669"/>
    <property type="project" value="UniProtKB-KW"/>
</dbReference>
<dbReference type="Gene3D" id="3.20.20.80">
    <property type="entry name" value="Glycosidases"/>
    <property type="match status" value="1"/>
</dbReference>
<evidence type="ECO:0000256" key="2">
    <source>
        <dbReference type="ARBA" id="ARBA00001913"/>
    </source>
</evidence>
<keyword evidence="6 18" id="KW-0732">Signal</keyword>
<dbReference type="PIRSF" id="PIRSF001024">
    <property type="entry name" value="Alph-amyl_fung"/>
    <property type="match status" value="1"/>
</dbReference>
<feature type="active site" description="Nucleophile" evidence="14">
    <location>
        <position position="225"/>
    </location>
</feature>
<feature type="signal peptide" evidence="18">
    <location>
        <begin position="1"/>
        <end position="19"/>
    </location>
</feature>
<dbReference type="SMART" id="SM00642">
    <property type="entry name" value="Aamy"/>
    <property type="match status" value="1"/>
</dbReference>
<dbReference type="InterPro" id="IPR017853">
    <property type="entry name" value="GH"/>
</dbReference>
<sequence>MRLPTASLVWSALASVALGLTASEWRSQSIYFVLTDRFGLTSNSTTTSCTAADAVYCGGSWQGLINQLDYIQGMGFTAIWITPVTQNFEGNTHDGEAYHGYWQQNAYATNPHYGTSSDLLKLSNALHARGMYLMVDIVVNNMAYNGVGTNVDYSIFNPFPSQSYYHPYCLISNYDNQTNVVDCWEGDTYVSLPDLDTTQTYVKNTWNAWVKSFVANYSIDGLRIDSAKHIQKDFFANFEASAGVYCIGEVFNGDPAFVCPYQSVMSGVLNYPIYWQLLYAFQSTSGSISNLYNMINTVKSDCVDTSLLGNFIENHDNPRFAYYTSDYSEAKNVISFMFLTDGIPIMYYGQEQHYSGGNVPLNREALWPSAYSTTAQLYTHTARSNTIRTLAMSKDSAYLTYQNNPIYQDSNTIAMRKGTTGLQLVTVLSNLGASGSSYTLTLSGSGYASGTLLTELYTCTNVTVSSSGTIAVPMTSGLPRAFLPWSSVSGSSICNSRSSGCTAASTVAVTFEEVVTTTYGQKVYLVGSISALGSWSASSAVLLSASQYTASDPVWTGTVNLPAGESFQYKFIVVNTDGSVKWESDPNRSYTVPTGCQGLTATVDDTWR</sequence>
<feature type="disulfide bond" evidence="16">
    <location>
        <begin position="49"/>
        <end position="57"/>
    </location>
</feature>
<dbReference type="EC" id="3.2.1.1" evidence="4"/>
<accession>A0A093V4S3</accession>
<evidence type="ECO:0000256" key="1">
    <source>
        <dbReference type="ARBA" id="ARBA00000548"/>
    </source>
</evidence>
<dbReference type="PROSITE" id="PS51166">
    <property type="entry name" value="CBM20"/>
    <property type="match status" value="1"/>
</dbReference>
<feature type="binding site" evidence="17">
    <location>
        <position position="223"/>
    </location>
    <ligand>
        <name>substrate</name>
    </ligand>
</feature>
<feature type="disulfide bond" evidence="16">
    <location>
        <begin position="459"/>
        <end position="494"/>
    </location>
</feature>
<dbReference type="FunFam" id="2.60.40.10:FF:000552">
    <property type="entry name" value="Related to glucoamylase"/>
    <property type="match status" value="1"/>
</dbReference>
<protein>
    <recommendedName>
        <fullName evidence="4">alpha-amylase</fullName>
        <ecNumber evidence="4">3.2.1.1</ecNumber>
    </recommendedName>
</protein>
<dbReference type="EMBL" id="JPOX01000054">
    <property type="protein sequence ID" value="KFX41751.1"/>
    <property type="molecule type" value="Genomic_DNA"/>
</dbReference>
<dbReference type="InterPro" id="IPR013777">
    <property type="entry name" value="A-amylase-like"/>
</dbReference>
<feature type="site" description="Transition state stabilizer" evidence="15">
    <location>
        <position position="316"/>
    </location>
</feature>
<dbReference type="InterPro" id="IPR002044">
    <property type="entry name" value="CBM20"/>
</dbReference>
<dbReference type="GO" id="GO:2001070">
    <property type="term" value="F:starch binding"/>
    <property type="evidence" value="ECO:0007669"/>
    <property type="project" value="InterPro"/>
</dbReference>
<evidence type="ECO:0000256" key="6">
    <source>
        <dbReference type="ARBA" id="ARBA00022729"/>
    </source>
</evidence>
<evidence type="ECO:0000256" key="3">
    <source>
        <dbReference type="ARBA" id="ARBA00008061"/>
    </source>
</evidence>
<feature type="disulfide bond" evidence="16">
    <location>
        <begin position="259"/>
        <end position="302"/>
    </location>
</feature>
<dbReference type="SMART" id="SM01065">
    <property type="entry name" value="CBM_2"/>
    <property type="match status" value="1"/>
</dbReference>
<evidence type="ECO:0000256" key="10">
    <source>
        <dbReference type="ARBA" id="ARBA00023180"/>
    </source>
</evidence>
<feature type="binding site" evidence="17">
    <location>
        <position position="253"/>
    </location>
    <ligand>
        <name>substrate</name>
    </ligand>
</feature>
<evidence type="ECO:0000256" key="12">
    <source>
        <dbReference type="ARBA" id="ARBA00023295"/>
    </source>
</evidence>
<evidence type="ECO:0000256" key="4">
    <source>
        <dbReference type="ARBA" id="ARBA00012595"/>
    </source>
</evidence>
<dbReference type="SUPFAM" id="SSF51445">
    <property type="entry name" value="(Trans)glycosidases"/>
    <property type="match status" value="1"/>
</dbReference>
<evidence type="ECO:0000256" key="15">
    <source>
        <dbReference type="PIRSR" id="PIRSR001024-2"/>
    </source>
</evidence>
<comment type="caution">
    <text evidence="20">The sequence shown here is derived from an EMBL/GenBank/DDBJ whole genome shotgun (WGS) entry which is preliminary data.</text>
</comment>
<evidence type="ECO:0000256" key="14">
    <source>
        <dbReference type="PIRSR" id="PIRSR001024-1"/>
    </source>
</evidence>
<feature type="binding site" evidence="17">
    <location>
        <position position="363"/>
    </location>
    <ligand>
        <name>substrate</name>
    </ligand>
</feature>
<dbReference type="HOGENOM" id="CLU_006462_7_2_1"/>
<dbReference type="InterPro" id="IPR013780">
    <property type="entry name" value="Glyco_hydro_b"/>
</dbReference>
<dbReference type="InterPro" id="IPR034836">
    <property type="entry name" value="CBM20_glucoamylase"/>
</dbReference>
<dbReference type="Pfam" id="PF09260">
    <property type="entry name" value="A_amylase_dom_C"/>
    <property type="match status" value="1"/>
</dbReference>
<feature type="chain" id="PRO_5001888057" description="alpha-amylase" evidence="18">
    <location>
        <begin position="20"/>
        <end position="608"/>
    </location>
</feature>
<comment type="similarity">
    <text evidence="3">Belongs to the glycosyl hydrolase 13 family.</text>
</comment>
<dbReference type="InterPro" id="IPR015340">
    <property type="entry name" value="A_amylase_C_dom"/>
</dbReference>
<evidence type="ECO:0000256" key="11">
    <source>
        <dbReference type="ARBA" id="ARBA00023277"/>
    </source>
</evidence>
<keyword evidence="8" id="KW-0106">Calcium</keyword>
<dbReference type="PANTHER" id="PTHR10357:SF231">
    <property type="entry name" value="ALPHA-AMYLASE"/>
    <property type="match status" value="1"/>
</dbReference>
<evidence type="ECO:0000256" key="13">
    <source>
        <dbReference type="ARBA" id="ARBA00023326"/>
    </source>
</evidence>
<keyword evidence="5" id="KW-0479">Metal-binding</keyword>
<evidence type="ECO:0000256" key="17">
    <source>
        <dbReference type="PIRSR" id="PIRSR001024-5"/>
    </source>
</evidence>
<comment type="catalytic activity">
    <reaction evidence="1">
        <text>Endohydrolysis of (1-&gt;4)-alpha-D-glucosidic linkages in polysaccharides containing three or more (1-&gt;4)-alpha-linked D-glucose units.</text>
        <dbReference type="EC" id="3.2.1.1"/>
    </reaction>
</comment>
<dbReference type="GO" id="GO:0004556">
    <property type="term" value="F:alpha-amylase activity"/>
    <property type="evidence" value="ECO:0007669"/>
    <property type="project" value="UniProtKB-EC"/>
</dbReference>
<feature type="active site" description="Proton donor" evidence="14">
    <location>
        <position position="249"/>
    </location>
</feature>
<evidence type="ECO:0000256" key="16">
    <source>
        <dbReference type="PIRSR" id="PIRSR001024-4"/>
    </source>
</evidence>
<comment type="cofactor">
    <cofactor evidence="2">
        <name>Ca(2+)</name>
        <dbReference type="ChEBI" id="CHEBI:29108"/>
    </cofactor>
</comment>
<feature type="binding site" evidence="17">
    <location>
        <position position="316"/>
    </location>
    <ligand>
        <name>substrate</name>
    </ligand>
</feature>
<evidence type="ECO:0000256" key="5">
    <source>
        <dbReference type="ARBA" id="ARBA00022723"/>
    </source>
</evidence>
<dbReference type="Pfam" id="PF00686">
    <property type="entry name" value="CBM_20"/>
    <property type="match status" value="1"/>
</dbReference>
<evidence type="ECO:0000256" key="8">
    <source>
        <dbReference type="ARBA" id="ARBA00022837"/>
    </source>
</evidence>
<proteinExistence type="inferred from homology"/>
<keyword evidence="12" id="KW-0326">Glycosidase</keyword>
<name>A0A093V4S3_TALMA</name>
<feature type="domain" description="CBM20" evidence="19">
    <location>
        <begin position="501"/>
        <end position="608"/>
    </location>
</feature>
<gene>
    <name evidence="20" type="ORF">GQ26_0540200</name>
</gene>
<keyword evidence="9 16" id="KW-1015">Disulfide bond</keyword>